<evidence type="ECO:0000313" key="2">
    <source>
        <dbReference type="Proteomes" id="UP001444071"/>
    </source>
</evidence>
<organism evidence="1 2">
    <name type="scientific">Xenotaenia resolanae</name>
    <dbReference type="NCBI Taxonomy" id="208358"/>
    <lineage>
        <taxon>Eukaryota</taxon>
        <taxon>Metazoa</taxon>
        <taxon>Chordata</taxon>
        <taxon>Craniata</taxon>
        <taxon>Vertebrata</taxon>
        <taxon>Euteleostomi</taxon>
        <taxon>Actinopterygii</taxon>
        <taxon>Neopterygii</taxon>
        <taxon>Teleostei</taxon>
        <taxon>Neoteleostei</taxon>
        <taxon>Acanthomorphata</taxon>
        <taxon>Ovalentaria</taxon>
        <taxon>Atherinomorphae</taxon>
        <taxon>Cyprinodontiformes</taxon>
        <taxon>Goodeidae</taxon>
        <taxon>Xenotaenia</taxon>
    </lineage>
</organism>
<gene>
    <name evidence="1" type="ORF">XENORESO_015525</name>
</gene>
<dbReference type="Proteomes" id="UP001444071">
    <property type="component" value="Unassembled WGS sequence"/>
</dbReference>
<reference evidence="1 2" key="1">
    <citation type="submission" date="2021-06" db="EMBL/GenBank/DDBJ databases">
        <authorList>
            <person name="Palmer J.M."/>
        </authorList>
    </citation>
    <scope>NUCLEOTIDE SEQUENCE [LARGE SCALE GENOMIC DNA]</scope>
    <source>
        <strain evidence="1 2">XR_2019</strain>
        <tissue evidence="1">Muscle</tissue>
    </source>
</reference>
<proteinExistence type="predicted"/>
<dbReference type="EMBL" id="JAHRIM010065073">
    <property type="protein sequence ID" value="MEQ2272152.1"/>
    <property type="molecule type" value="Genomic_DNA"/>
</dbReference>
<protein>
    <submittedName>
        <fullName evidence="1">Uncharacterized protein</fullName>
    </submittedName>
</protein>
<sequence length="110" mass="12185">MFSLSVENGSHCASLQSQSLKNGFVSYLSEFLLLESSILGAQLNIHSSTDVAALTSPGIINPQETKFRGHFPRVSRDNATEAHVWRDKSSLANFCSIRPFPEELESWKSV</sequence>
<comment type="caution">
    <text evidence="1">The sequence shown here is derived from an EMBL/GenBank/DDBJ whole genome shotgun (WGS) entry which is preliminary data.</text>
</comment>
<keyword evidence="2" id="KW-1185">Reference proteome</keyword>
<name>A0ABV0WUQ9_9TELE</name>
<accession>A0ABV0WUQ9</accession>
<evidence type="ECO:0000313" key="1">
    <source>
        <dbReference type="EMBL" id="MEQ2272152.1"/>
    </source>
</evidence>